<dbReference type="Proteomes" id="UP001165378">
    <property type="component" value="Unassembled WGS sequence"/>
</dbReference>
<gene>
    <name evidence="1" type="ORF">LZ495_02045</name>
</gene>
<sequence length="60" mass="6055">MTDHPRAGGAAGTPDGTGLDVVVAGGRRTLTDDEIHLLRTMAALAGLRAPRPADTYAAGV</sequence>
<dbReference type="AlphaFoldDB" id="A0AA41PUJ8"/>
<dbReference type="EMBL" id="JAKFHA010000001">
    <property type="protein sequence ID" value="MCF2526008.1"/>
    <property type="molecule type" value="Genomic_DNA"/>
</dbReference>
<proteinExistence type="predicted"/>
<evidence type="ECO:0000313" key="2">
    <source>
        <dbReference type="Proteomes" id="UP001165378"/>
    </source>
</evidence>
<accession>A0AA41PUJ8</accession>
<dbReference type="RefSeq" id="WP_235050073.1">
    <property type="nucleotide sequence ID" value="NZ_JAKFHA010000001.1"/>
</dbReference>
<name>A0AA41PUJ8_9ACTN</name>
<reference evidence="1" key="1">
    <citation type="submission" date="2022-01" db="EMBL/GenBank/DDBJ databases">
        <title>Genome-Based Taxonomic Classification of the Phylum Actinobacteria.</title>
        <authorList>
            <person name="Gao Y."/>
        </authorList>
    </citation>
    <scope>NUCLEOTIDE SEQUENCE</scope>
    <source>
        <strain evidence="1">KLBMP 8922</strain>
    </source>
</reference>
<comment type="caution">
    <text evidence="1">The sequence shown here is derived from an EMBL/GenBank/DDBJ whole genome shotgun (WGS) entry which is preliminary data.</text>
</comment>
<evidence type="ECO:0000313" key="1">
    <source>
        <dbReference type="EMBL" id="MCF2526008.1"/>
    </source>
</evidence>
<protein>
    <submittedName>
        <fullName evidence="1">Uncharacterized protein</fullName>
    </submittedName>
</protein>
<organism evidence="1 2">
    <name type="scientific">Yinghuangia soli</name>
    <dbReference type="NCBI Taxonomy" id="2908204"/>
    <lineage>
        <taxon>Bacteria</taxon>
        <taxon>Bacillati</taxon>
        <taxon>Actinomycetota</taxon>
        <taxon>Actinomycetes</taxon>
        <taxon>Kitasatosporales</taxon>
        <taxon>Streptomycetaceae</taxon>
        <taxon>Yinghuangia</taxon>
    </lineage>
</organism>
<keyword evidence="2" id="KW-1185">Reference proteome</keyword>